<name>A0A1W0E7H1_9MICR</name>
<keyword evidence="5" id="KW-1185">Reference proteome</keyword>
<gene>
    <name evidence="4" type="ORF">EHP00_1435</name>
</gene>
<dbReference type="VEuPathDB" id="MicrosporidiaDB:EHP00_1435"/>
<evidence type="ECO:0000256" key="3">
    <source>
        <dbReference type="SAM" id="SignalP"/>
    </source>
</evidence>
<protein>
    <recommendedName>
        <fullName evidence="6">Transmembrane protein</fullName>
    </recommendedName>
</protein>
<evidence type="ECO:0000313" key="4">
    <source>
        <dbReference type="EMBL" id="OQS55200.1"/>
    </source>
</evidence>
<feature type="signal peptide" evidence="3">
    <location>
        <begin position="1"/>
        <end position="17"/>
    </location>
</feature>
<evidence type="ECO:0000313" key="5">
    <source>
        <dbReference type="Proteomes" id="UP000192758"/>
    </source>
</evidence>
<proteinExistence type="predicted"/>
<keyword evidence="3" id="KW-0732">Signal</keyword>
<organism evidence="4 5">
    <name type="scientific">Ecytonucleospora hepatopenaei</name>
    <dbReference type="NCBI Taxonomy" id="646526"/>
    <lineage>
        <taxon>Eukaryota</taxon>
        <taxon>Fungi</taxon>
        <taxon>Fungi incertae sedis</taxon>
        <taxon>Microsporidia</taxon>
        <taxon>Enterocytozoonidae</taxon>
        <taxon>Ecytonucleospora</taxon>
    </lineage>
</organism>
<sequence>MVKMNINFVFLFGCVFSFTITYRANCGQSPFCCDSSKFFSELNAYNQQHYQNTVQLLYDCFDFNNGYNLLIVQPAKYLKYNYNKDGNIINNNKSIQSIYGNKNYNFCLEHFNLIYINMLVHKYAIQKRREIQKLYFINKYTSNLSYDLQIDILTSFSIPDYDNVAGNSSKNKITETLDNYGNYIIYLLINKGISFDKIFEKSLELYKDKISEVNSLVKETANFFVLMFKNTQKNIQIFKKTNISPDTPLVIVGCQNILVLLQVFLKDGFMSVFDFITGFKHLLCNLDIEIGFLSGDSITKEIKMLKIEKLKEKITHNIYDLVTDQNHVNTSYVNHSNNLVIRYLHKFAKKHPKTKESLPKPPVQPKKDAKKRDEVVIKKNPLVIVLSFSSVALVILFLVLALVKRTKRNRNILSKNISKKPTKKEEEVSDSNFNGESQSNTQEII</sequence>
<dbReference type="EMBL" id="MNPJ01000013">
    <property type="protein sequence ID" value="OQS55200.1"/>
    <property type="molecule type" value="Genomic_DNA"/>
</dbReference>
<reference evidence="4 5" key="1">
    <citation type="journal article" date="2017" name="Environ. Microbiol.">
        <title>Decay of the glycolytic pathway and adaptation to intranuclear parasitism within Enterocytozoonidae microsporidia.</title>
        <authorList>
            <person name="Wiredu Boakye D."/>
            <person name="Jaroenlak P."/>
            <person name="Prachumwat A."/>
            <person name="Williams T.A."/>
            <person name="Bateman K.S."/>
            <person name="Itsathitphaisarn O."/>
            <person name="Sritunyalucksana K."/>
            <person name="Paszkiewicz K.H."/>
            <person name="Moore K.A."/>
            <person name="Stentiford G.D."/>
            <person name="Williams B.A."/>
        </authorList>
    </citation>
    <scope>NUCLEOTIDE SEQUENCE [LARGE SCALE GENOMIC DNA]</scope>
    <source>
        <strain evidence="4 5">TH1</strain>
    </source>
</reference>
<evidence type="ECO:0000256" key="2">
    <source>
        <dbReference type="SAM" id="Phobius"/>
    </source>
</evidence>
<evidence type="ECO:0008006" key="6">
    <source>
        <dbReference type="Google" id="ProtNLM"/>
    </source>
</evidence>
<feature type="region of interest" description="Disordered" evidence="1">
    <location>
        <begin position="351"/>
        <end position="371"/>
    </location>
</feature>
<feature type="chain" id="PRO_5012348075" description="Transmembrane protein" evidence="3">
    <location>
        <begin position="18"/>
        <end position="445"/>
    </location>
</feature>
<evidence type="ECO:0000256" key="1">
    <source>
        <dbReference type="SAM" id="MobiDB-lite"/>
    </source>
</evidence>
<accession>A0A1W0E7H1</accession>
<feature type="compositionally biased region" description="Polar residues" evidence="1">
    <location>
        <begin position="430"/>
        <end position="445"/>
    </location>
</feature>
<dbReference type="Proteomes" id="UP000192758">
    <property type="component" value="Unassembled WGS sequence"/>
</dbReference>
<comment type="caution">
    <text evidence="4">The sequence shown here is derived from an EMBL/GenBank/DDBJ whole genome shotgun (WGS) entry which is preliminary data.</text>
</comment>
<feature type="transmembrane region" description="Helical" evidence="2">
    <location>
        <begin position="382"/>
        <end position="403"/>
    </location>
</feature>
<keyword evidence="2" id="KW-1133">Transmembrane helix</keyword>
<dbReference type="AlphaFoldDB" id="A0A1W0E7H1"/>
<feature type="region of interest" description="Disordered" evidence="1">
    <location>
        <begin position="419"/>
        <end position="445"/>
    </location>
</feature>
<keyword evidence="2" id="KW-0472">Membrane</keyword>
<keyword evidence="2" id="KW-0812">Transmembrane</keyword>